<evidence type="ECO:0000256" key="2">
    <source>
        <dbReference type="ARBA" id="ARBA00004824"/>
    </source>
</evidence>
<dbReference type="GO" id="GO:0008483">
    <property type="term" value="F:transaminase activity"/>
    <property type="evidence" value="ECO:0007669"/>
    <property type="project" value="UniProtKB-KW"/>
</dbReference>
<evidence type="ECO:0000313" key="13">
    <source>
        <dbReference type="Proteomes" id="UP001623232"/>
    </source>
</evidence>
<dbReference type="InterPro" id="IPR036038">
    <property type="entry name" value="Aminotransferase-like"/>
</dbReference>
<name>A0ABZ2XWS3_9RHOB</name>
<comment type="pathway">
    <text evidence="4">Amino-acid biosynthesis; L-leucine biosynthesis; L-leucine from 3-methyl-2-oxobutanoate: step 4/4.</text>
</comment>
<comment type="pathway">
    <text evidence="3">Amino-acid biosynthesis; L-valine biosynthesis; L-valine from pyruvate: step 4/4.</text>
</comment>
<evidence type="ECO:0000256" key="1">
    <source>
        <dbReference type="ARBA" id="ARBA00003109"/>
    </source>
</evidence>
<keyword evidence="8" id="KW-0100">Branched-chain amino acid biosynthesis</keyword>
<comment type="catalytic activity">
    <reaction evidence="9">
        <text>L-valine + 2-oxoglutarate = 3-methyl-2-oxobutanoate + L-glutamate</text>
        <dbReference type="Rhea" id="RHEA:24813"/>
        <dbReference type="ChEBI" id="CHEBI:11851"/>
        <dbReference type="ChEBI" id="CHEBI:16810"/>
        <dbReference type="ChEBI" id="CHEBI:29985"/>
        <dbReference type="ChEBI" id="CHEBI:57762"/>
        <dbReference type="EC" id="2.6.1.42"/>
    </reaction>
</comment>
<dbReference type="EC" id="2.6.1.42" evidence="6"/>
<keyword evidence="13" id="KW-1185">Reference proteome</keyword>
<dbReference type="Gene3D" id="3.20.10.10">
    <property type="entry name" value="D-amino Acid Aminotransferase, subunit A, domain 2"/>
    <property type="match status" value="1"/>
</dbReference>
<evidence type="ECO:0000256" key="10">
    <source>
        <dbReference type="ARBA" id="ARBA00048798"/>
    </source>
</evidence>
<dbReference type="Proteomes" id="UP001623232">
    <property type="component" value="Chromosome"/>
</dbReference>
<comment type="catalytic activity">
    <reaction evidence="11">
        <text>L-leucine + 2-oxoglutarate = 4-methyl-2-oxopentanoate + L-glutamate</text>
        <dbReference type="Rhea" id="RHEA:18321"/>
        <dbReference type="ChEBI" id="CHEBI:16810"/>
        <dbReference type="ChEBI" id="CHEBI:17865"/>
        <dbReference type="ChEBI" id="CHEBI:29985"/>
        <dbReference type="ChEBI" id="CHEBI:57427"/>
        <dbReference type="EC" id="2.6.1.42"/>
    </reaction>
</comment>
<dbReference type="NCBIfam" id="NF005731">
    <property type="entry name" value="PRK07546.1-5"/>
    <property type="match status" value="1"/>
</dbReference>
<keyword evidence="12" id="KW-0032">Aminotransferase</keyword>
<evidence type="ECO:0000256" key="3">
    <source>
        <dbReference type="ARBA" id="ARBA00004931"/>
    </source>
</evidence>
<comment type="function">
    <text evidence="1">Acts on leucine, isoleucine and valine.</text>
</comment>
<dbReference type="InterPro" id="IPR043132">
    <property type="entry name" value="BCAT-like_C"/>
</dbReference>
<dbReference type="Gene3D" id="3.30.470.10">
    <property type="match status" value="1"/>
</dbReference>
<evidence type="ECO:0000256" key="6">
    <source>
        <dbReference type="ARBA" id="ARBA00013053"/>
    </source>
</evidence>
<evidence type="ECO:0000256" key="8">
    <source>
        <dbReference type="ARBA" id="ARBA00023304"/>
    </source>
</evidence>
<proteinExistence type="inferred from homology"/>
<sequence length="222" mass="24306">MENPFRQNPDFASDPDFRLIETLGWHPNGIGFRHLDRHLARLQRSALALGLAFDGDAVREVLDTVGGVHALRCRLTLDGQGHTDLTTAALGKTPEDWCLVVAETRLQSCDPWLRHKTTRRALYESTRANLPAGVGEAIFVNENEEVCEGTITNIFLTLANEDRVTPPLACGVLPGILRETLLDSGDFREQVVTLDDLRTARSIAVGNSLRGLIPARFAGGLG</sequence>
<dbReference type="InterPro" id="IPR050571">
    <property type="entry name" value="Class-IV_PLP-Dep_Aminotrnsfr"/>
</dbReference>
<keyword evidence="8" id="KW-0028">Amino-acid biosynthesis</keyword>
<evidence type="ECO:0000256" key="11">
    <source>
        <dbReference type="ARBA" id="ARBA00049229"/>
    </source>
</evidence>
<protein>
    <recommendedName>
        <fullName evidence="7">Probable branched-chain-amino-acid aminotransferase</fullName>
        <ecNumber evidence="6">2.6.1.42</ecNumber>
    </recommendedName>
</protein>
<evidence type="ECO:0000256" key="5">
    <source>
        <dbReference type="ARBA" id="ARBA00009320"/>
    </source>
</evidence>
<dbReference type="InterPro" id="IPR001544">
    <property type="entry name" value="Aminotrans_IV"/>
</dbReference>
<keyword evidence="12" id="KW-0808">Transferase</keyword>
<dbReference type="NCBIfam" id="NF005729">
    <property type="entry name" value="PRK07546.1-3"/>
    <property type="match status" value="1"/>
</dbReference>
<comment type="catalytic activity">
    <reaction evidence="10">
        <text>L-isoleucine + 2-oxoglutarate = (S)-3-methyl-2-oxopentanoate + L-glutamate</text>
        <dbReference type="Rhea" id="RHEA:24801"/>
        <dbReference type="ChEBI" id="CHEBI:16810"/>
        <dbReference type="ChEBI" id="CHEBI:29985"/>
        <dbReference type="ChEBI" id="CHEBI:35146"/>
        <dbReference type="ChEBI" id="CHEBI:58045"/>
        <dbReference type="EC" id="2.6.1.42"/>
    </reaction>
</comment>
<organism evidence="12 13">
    <name type="scientific">Aliisedimentitalea scapharcae</name>
    <dbReference type="NCBI Taxonomy" id="1524259"/>
    <lineage>
        <taxon>Bacteria</taxon>
        <taxon>Pseudomonadati</taxon>
        <taxon>Pseudomonadota</taxon>
        <taxon>Alphaproteobacteria</taxon>
        <taxon>Rhodobacterales</taxon>
        <taxon>Roseobacteraceae</taxon>
        <taxon>Aliisedimentitalea</taxon>
    </lineage>
</organism>
<evidence type="ECO:0000256" key="4">
    <source>
        <dbReference type="ARBA" id="ARBA00005072"/>
    </source>
</evidence>
<evidence type="ECO:0000256" key="7">
    <source>
        <dbReference type="ARBA" id="ARBA00014472"/>
    </source>
</evidence>
<dbReference type="EMBL" id="CP123584">
    <property type="protein sequence ID" value="WZK90559.1"/>
    <property type="molecule type" value="Genomic_DNA"/>
</dbReference>
<gene>
    <name evidence="12" type="ORF">QEZ52_08430</name>
</gene>
<dbReference type="PANTHER" id="PTHR42743">
    <property type="entry name" value="AMINO-ACID AMINOTRANSFERASE"/>
    <property type="match status" value="1"/>
</dbReference>
<dbReference type="InterPro" id="IPR043131">
    <property type="entry name" value="BCAT-like_N"/>
</dbReference>
<dbReference type="Pfam" id="PF01063">
    <property type="entry name" value="Aminotran_4"/>
    <property type="match status" value="1"/>
</dbReference>
<evidence type="ECO:0000313" key="12">
    <source>
        <dbReference type="EMBL" id="WZK90559.1"/>
    </source>
</evidence>
<accession>A0ABZ2XWS3</accession>
<reference evidence="12 13" key="1">
    <citation type="submission" date="2023-04" db="EMBL/GenBank/DDBJ databases">
        <title>Complete genome sequence of Alisedimentitalea scapharcae.</title>
        <authorList>
            <person name="Rong J.-C."/>
            <person name="Yi M.-L."/>
            <person name="Zhao Q."/>
        </authorList>
    </citation>
    <scope>NUCLEOTIDE SEQUENCE [LARGE SCALE GENOMIC DNA]</scope>
    <source>
        <strain evidence="12 13">KCTC 42119</strain>
    </source>
</reference>
<comment type="pathway">
    <text evidence="2">Amino-acid biosynthesis; L-isoleucine biosynthesis; L-isoleucine from 2-oxobutanoate: step 4/4.</text>
</comment>
<dbReference type="PANTHER" id="PTHR42743:SF11">
    <property type="entry name" value="AMINODEOXYCHORISMATE LYASE"/>
    <property type="match status" value="1"/>
</dbReference>
<dbReference type="SUPFAM" id="SSF56752">
    <property type="entry name" value="D-aminoacid aminotransferase-like PLP-dependent enzymes"/>
    <property type="match status" value="1"/>
</dbReference>
<dbReference type="RefSeq" id="WP_406649423.1">
    <property type="nucleotide sequence ID" value="NZ_CP123584.1"/>
</dbReference>
<comment type="similarity">
    <text evidence="5">Belongs to the class-IV pyridoxal-phosphate-dependent aminotransferase family.</text>
</comment>
<evidence type="ECO:0000256" key="9">
    <source>
        <dbReference type="ARBA" id="ARBA00048212"/>
    </source>
</evidence>